<protein>
    <submittedName>
        <fullName evidence="1">Uncharacterized protein</fullName>
    </submittedName>
</protein>
<reference evidence="1 2" key="1">
    <citation type="submission" date="2018-06" db="EMBL/GenBank/DDBJ databases">
        <title>Genomic Encyclopedia of Archaeal and Bacterial Type Strains, Phase II (KMG-II): from individual species to whole genera.</title>
        <authorList>
            <person name="Goeker M."/>
        </authorList>
    </citation>
    <scope>NUCLEOTIDE SEQUENCE [LARGE SCALE GENOMIC DNA]</scope>
    <source>
        <strain evidence="1 2">DSM 23446</strain>
    </source>
</reference>
<dbReference type="EMBL" id="QLLK01000005">
    <property type="protein sequence ID" value="RAI89987.1"/>
    <property type="molecule type" value="Genomic_DNA"/>
</dbReference>
<dbReference type="Proteomes" id="UP000249610">
    <property type="component" value="Unassembled WGS sequence"/>
</dbReference>
<gene>
    <name evidence="1" type="ORF">LV83_01989</name>
</gene>
<comment type="caution">
    <text evidence="1">The sequence shown here is derived from an EMBL/GenBank/DDBJ whole genome shotgun (WGS) entry which is preliminary data.</text>
</comment>
<evidence type="ECO:0000313" key="1">
    <source>
        <dbReference type="EMBL" id="RAI89987.1"/>
    </source>
</evidence>
<evidence type="ECO:0000313" key="2">
    <source>
        <dbReference type="Proteomes" id="UP000249610"/>
    </source>
</evidence>
<dbReference type="RefSeq" id="WP_111611370.1">
    <property type="nucleotide sequence ID" value="NZ_QLLK01000005.1"/>
</dbReference>
<keyword evidence="2" id="KW-1185">Reference proteome</keyword>
<accession>A0A327PEW3</accession>
<organism evidence="1 2">
    <name type="scientific">Algoriphagus yeomjeoni</name>
    <dbReference type="NCBI Taxonomy" id="291403"/>
    <lineage>
        <taxon>Bacteria</taxon>
        <taxon>Pseudomonadati</taxon>
        <taxon>Bacteroidota</taxon>
        <taxon>Cytophagia</taxon>
        <taxon>Cytophagales</taxon>
        <taxon>Cyclobacteriaceae</taxon>
        <taxon>Algoriphagus</taxon>
    </lineage>
</organism>
<sequence length="318" mass="37738">MKRLYKILGILFLFAYSAALYDYYRKNKDASVERYRILDDSSELEMSDFLSFQEIWTGMDAEVSVGLVLQKNETLEVKAFIDRHQSWYRAGLVSSEELFTHESYHVKLAKSMAKELNKKIKTNNYGESKIHSELSRYRKRLSFLQKKYDFESNHSLNEVMQIYWECKIDSMLNQEESYELFNNVSAFFPEKPKANYLLYDHDTFLGYTVKKKKIEFIIWNLNEVYLDTLMLENWSVDFLFNQGLTNIIINWTPNHPNAILENHSEDSINMMTFKDKLLLDSVNQLYYARFSYPANPLSDSIYQKMGNQFFNSIKIDSK</sequence>
<name>A0A327PEW3_9BACT</name>
<dbReference type="OrthoDB" id="5431540at2"/>
<proteinExistence type="predicted"/>
<dbReference type="AlphaFoldDB" id="A0A327PEW3"/>